<dbReference type="STRING" id="563176.SAMN04488090_0665"/>
<gene>
    <name evidence="1" type="ORF">SAMN04488090_0665</name>
</gene>
<organism evidence="1 2">
    <name type="scientific">Siphonobacter aquaeclarae</name>
    <dbReference type="NCBI Taxonomy" id="563176"/>
    <lineage>
        <taxon>Bacteria</taxon>
        <taxon>Pseudomonadati</taxon>
        <taxon>Bacteroidota</taxon>
        <taxon>Cytophagia</taxon>
        <taxon>Cytophagales</taxon>
        <taxon>Cytophagaceae</taxon>
        <taxon>Siphonobacter</taxon>
    </lineage>
</organism>
<name>A0A1G9IYD1_9BACT</name>
<evidence type="ECO:0000313" key="1">
    <source>
        <dbReference type="EMBL" id="SDL29963.1"/>
    </source>
</evidence>
<proteinExistence type="predicted"/>
<sequence length="1769" mass="184838">MERIHPTPLTRERTGSFSTRKRKHFLLSQLRIFLYVILLLSSGALSAQQIQSGSGAPAANFEVANGPQTFTVTVLGGPASSGALTVTLPTGYVFDSGSAIGSGGLTVSQTSASGNTASLNLSGIPGTGSSASFTFTARATCAAIGVSGNQASYVFTPAGGSAQPEKLSNAFNLVNAKINITQLANAPATAGVVGDSYVRTYRINNNGFGSIDTLYVTDISGTGVEHVSHSVSATNNGATVTVDLLSTTTSGTNTTYLYRFIVSNTAQDNHLGQNEYFTFTQNLKIASCNNLNTSLNAWYGSSPNPTPCVPQNDTQTTALAINNAKQPNVQISAVLSAPATCRGVPVTQTIKVVNNGTATATDVLVRLYHTTDSPATDARSQIGYVPGSFQYKIGASGTYAAVPSGAASGVTLTNPVNYLTPSCLGSAAPNGLDVVIPALAPGQEIYFQYDELNCCYTECAGSTITGSFAKLKYSNPCGTEVVNNISSGGFVALRNSVFVSATLATDFPTDMIQGTSYTLKWQTVGADYPTSVYTNGSTVRYEITLAPGMVYNGGAITMLARDGSTATPASVTQTGNTLSISFVTGTGGFTTTNAHLKAVLSIPGITLDCSLRTAGAGNNVTTKLFYKGVSCSCEEQVACLDQPIALHCPSPCDAGMVNDNFTVVRRNYGAPDNANNGTANGASLSTNVHRNWVSRGDTLDFTFYGTVADAGSAVHHFKYGYAKFTIPNSTATQFTALSATVKITDATGTVTKVNLTNFPVSYTSSGSSGTAVVDYSIDKLITAGVSGYTEFVNTDKVTITLSLKVSNGIGAQLTSTVVSTDFYLSDAANPTGSVTADKWACDNFSGVYTLVGLTTYYSSRLFTGNECNTVTATGRAGSIVGDNVNTGGPGGDFYTDEYRQLGVPGNYNITVPAGYTLESITFTYYRGTTNYGQTSAFITNPSPDAVSGQTYTYNMRKQFVDQGGPWALPDEGFYVDFSAVLRPSCESVNNAPVTFTMQILPGTALNETLPAANFTPTSTSNFISLTKSNLVVNANSPIQTVNGNTVTWEIQVANTQPGTSPKVWMAENSGSTNGVTIQSIEPINAFGGTVSGAALSAVGGIYQLGTYGQESRYYRVTATFTNCGQDVLPLAVGYVCGNYPASIDAAACRNVTNLTVIPTDANLQVSLIGQPVPTYPDGTNDLCGELEYTAEVKNPAQGTAYDLTFTVKKPAGVAYIANSYQLSPTIQPATATFTAVGNDATYVSETATDLTFTIPASVVANLPYNAGYTIRYRVRTVACDFISGTKMTLQALGENGCGSAINGTAQQTQTIRIKGENPNPNVYTITSSVSGPVTCSSSPVTYTFSAKNEGPVATYAGETVRVTLEKPFTLGAVTGISNFTSGAAPTVTSDATSTTYVWTLPSGVAAGEIISFSAPLTTAGTPACGQFPVKELIAYTFTSTCAPSGPTCTGSLQAEGENEATVIDVTKPAYAISAFTGAASATGSNVVGTLTLTHTNTAYVSQNAVVSLFKDADGNGQYSSGDVLLGSQTFAVANTASQTFNYDIASSYKGNVCPIVAVVDLTCACADSLQYAYACNIPLPVSLASFTAAAEGRSSARLNWVTASELNNAFFEIQHSLNARDFETVGQVAGHGTTQQKQSYTFLNEGLDASHIHYYRLKQVDADGKFQYTKTVSVVLPGYGGLSLRVTPNPATGHTIRALVGYDDDQLATAAELELFTVSGRSLLVRRLNLTPGGNEVLLPADSYPAGTYLISLRHESLSQPITVRVVIR</sequence>
<evidence type="ECO:0008006" key="3">
    <source>
        <dbReference type="Google" id="ProtNLM"/>
    </source>
</evidence>
<protein>
    <recommendedName>
        <fullName evidence="3">T9SS type A sorting domain-containing protein</fullName>
    </recommendedName>
</protein>
<keyword evidence="2" id="KW-1185">Reference proteome</keyword>
<accession>A0A1G9IYD1</accession>
<dbReference type="Proteomes" id="UP000198901">
    <property type="component" value="Unassembled WGS sequence"/>
</dbReference>
<dbReference type="EMBL" id="FNGS01000001">
    <property type="protein sequence ID" value="SDL29963.1"/>
    <property type="molecule type" value="Genomic_DNA"/>
</dbReference>
<evidence type="ECO:0000313" key="2">
    <source>
        <dbReference type="Proteomes" id="UP000198901"/>
    </source>
</evidence>
<reference evidence="1 2" key="1">
    <citation type="submission" date="2016-10" db="EMBL/GenBank/DDBJ databases">
        <authorList>
            <person name="de Groot N.N."/>
        </authorList>
    </citation>
    <scope>NUCLEOTIDE SEQUENCE [LARGE SCALE GENOMIC DNA]</scope>
    <source>
        <strain evidence="1 2">DSM 21668</strain>
    </source>
</reference>